<keyword evidence="4" id="KW-0808">Transferase</keyword>
<accession>A0AAJ6VVW8</accession>
<evidence type="ECO:0000313" key="12">
    <source>
        <dbReference type="RefSeq" id="XP_003739126.1"/>
    </source>
</evidence>
<dbReference type="Proteomes" id="UP000694867">
    <property type="component" value="Unplaced"/>
</dbReference>
<dbReference type="InterPro" id="IPR050249">
    <property type="entry name" value="Pseudomonas-type_ThrB"/>
</dbReference>
<evidence type="ECO:0000313" key="11">
    <source>
        <dbReference type="Proteomes" id="UP000694867"/>
    </source>
</evidence>
<reference evidence="12" key="1">
    <citation type="submission" date="2025-08" db="UniProtKB">
        <authorList>
            <consortium name="RefSeq"/>
        </authorList>
    </citation>
    <scope>IDENTIFICATION</scope>
</reference>
<organism evidence="11 12">
    <name type="scientific">Galendromus occidentalis</name>
    <name type="common">western predatory mite</name>
    <dbReference type="NCBI Taxonomy" id="34638"/>
    <lineage>
        <taxon>Eukaryota</taxon>
        <taxon>Metazoa</taxon>
        <taxon>Ecdysozoa</taxon>
        <taxon>Arthropoda</taxon>
        <taxon>Chelicerata</taxon>
        <taxon>Arachnida</taxon>
        <taxon>Acari</taxon>
        <taxon>Parasitiformes</taxon>
        <taxon>Mesostigmata</taxon>
        <taxon>Gamasina</taxon>
        <taxon>Phytoseioidea</taxon>
        <taxon>Phytoseiidae</taxon>
        <taxon>Typhlodrominae</taxon>
        <taxon>Galendromus</taxon>
    </lineage>
</organism>
<protein>
    <recommendedName>
        <fullName evidence="9">Hydroxylysine kinase</fullName>
        <ecNumber evidence="8">2.7.1.81</ecNumber>
    </recommendedName>
</protein>
<proteinExistence type="inferred from homology"/>
<evidence type="ECO:0000256" key="8">
    <source>
        <dbReference type="ARBA" id="ARBA00038873"/>
    </source>
</evidence>
<dbReference type="InterPro" id="IPR002575">
    <property type="entry name" value="Aminoglycoside_PTrfase"/>
</dbReference>
<dbReference type="GO" id="GO:0047992">
    <property type="term" value="F:hydroxylysine kinase activity"/>
    <property type="evidence" value="ECO:0007669"/>
    <property type="project" value="UniProtKB-EC"/>
</dbReference>
<feature type="domain" description="Aminoglycoside phosphotransferase" evidence="10">
    <location>
        <begin position="35"/>
        <end position="257"/>
    </location>
</feature>
<evidence type="ECO:0000256" key="3">
    <source>
        <dbReference type="ARBA" id="ARBA00022490"/>
    </source>
</evidence>
<evidence type="ECO:0000259" key="10">
    <source>
        <dbReference type="Pfam" id="PF01636"/>
    </source>
</evidence>
<dbReference type="SUPFAM" id="SSF56112">
    <property type="entry name" value="Protein kinase-like (PK-like)"/>
    <property type="match status" value="1"/>
</dbReference>
<keyword evidence="3" id="KW-0963">Cytoplasm</keyword>
<name>A0AAJ6VVW8_9ACAR</name>
<comment type="catalytic activity">
    <reaction evidence="6">
        <text>(5R)-5-hydroxy-L-lysine + GTP = (5R)-5-phosphooxy-L-lysine + GDP + H(+)</text>
        <dbReference type="Rhea" id="RHEA:19049"/>
        <dbReference type="ChEBI" id="CHEBI:15378"/>
        <dbReference type="ChEBI" id="CHEBI:37565"/>
        <dbReference type="ChEBI" id="CHEBI:57882"/>
        <dbReference type="ChEBI" id="CHEBI:58189"/>
        <dbReference type="ChEBI" id="CHEBI:58357"/>
        <dbReference type="EC" id="2.7.1.81"/>
    </reaction>
</comment>
<evidence type="ECO:0000256" key="2">
    <source>
        <dbReference type="ARBA" id="ARBA00006219"/>
    </source>
</evidence>
<dbReference type="Pfam" id="PF01636">
    <property type="entry name" value="APH"/>
    <property type="match status" value="1"/>
</dbReference>
<dbReference type="PANTHER" id="PTHR21064:SF1">
    <property type="entry name" value="HYDROXYLYSINE KINASE"/>
    <property type="match status" value="1"/>
</dbReference>
<comment type="similarity">
    <text evidence="2">Belongs to the aminoglycoside phosphotransferase family.</text>
</comment>
<dbReference type="GeneID" id="100902337"/>
<keyword evidence="5 12" id="KW-0418">Kinase</keyword>
<dbReference type="EC" id="2.7.1.81" evidence="8"/>
<evidence type="ECO:0000256" key="9">
    <source>
        <dbReference type="ARBA" id="ARBA00040505"/>
    </source>
</evidence>
<dbReference type="Gene3D" id="3.90.1200.10">
    <property type="match status" value="1"/>
</dbReference>
<dbReference type="AlphaFoldDB" id="A0AAJ6VVW8"/>
<dbReference type="RefSeq" id="XP_003739126.1">
    <property type="nucleotide sequence ID" value="XM_003739078.2"/>
</dbReference>
<dbReference type="GO" id="GO:0005737">
    <property type="term" value="C:cytoplasm"/>
    <property type="evidence" value="ECO:0007669"/>
    <property type="project" value="UniProtKB-SubCell"/>
</dbReference>
<dbReference type="InterPro" id="IPR011009">
    <property type="entry name" value="Kinase-like_dom_sf"/>
</dbReference>
<evidence type="ECO:0000256" key="4">
    <source>
        <dbReference type="ARBA" id="ARBA00022679"/>
    </source>
</evidence>
<dbReference type="PANTHER" id="PTHR21064">
    <property type="entry name" value="AMINOGLYCOSIDE PHOSPHOTRANSFERASE DOMAIN-CONTAINING PROTEIN-RELATED"/>
    <property type="match status" value="1"/>
</dbReference>
<sequence>MNGTDYVAKPALTAKQVKFVLEDQFGFAPKCIKNIKELASYDDQNFCVKLKPNGRKIVLKITNWKDSENKHLIREITLMMLELAKSIPCSVPIKTTDGEVFGHYSYESAIGRKDCIVRVFEYLPGKTLQKGHLKASQAFQWGSLLARMHRAMQDLEFPLIEERNFLWSWEGVLKVRQFIGVHSDEKKRALINTALQKYETIAHAQLAMEERVIIHGDLNEQNVLVNDSGEVYAALDFGDCHGGPAVWDLAVVLAYIGSVVKDLDQDLLGHCGQALLGYYRHFPAAMYMDADVETIRIMICARLAQSLTLGLVTYEHSKDPYVLGSQNAWACLEKLLSEPRENIVNTWKKYLDPLGFVVT</sequence>
<evidence type="ECO:0000256" key="7">
    <source>
        <dbReference type="ARBA" id="ARBA00037368"/>
    </source>
</evidence>
<evidence type="ECO:0000256" key="5">
    <source>
        <dbReference type="ARBA" id="ARBA00022777"/>
    </source>
</evidence>
<evidence type="ECO:0000256" key="1">
    <source>
        <dbReference type="ARBA" id="ARBA00004496"/>
    </source>
</evidence>
<gene>
    <name evidence="12" type="primary">LOC100902337</name>
</gene>
<dbReference type="KEGG" id="goe:100902337"/>
<evidence type="ECO:0000256" key="6">
    <source>
        <dbReference type="ARBA" id="ARBA00036820"/>
    </source>
</evidence>
<comment type="subcellular location">
    <subcellularLocation>
        <location evidence="1">Cytoplasm</location>
    </subcellularLocation>
</comment>
<keyword evidence="11" id="KW-1185">Reference proteome</keyword>
<comment type="function">
    <text evidence="7">Catalyzes the GTP-dependent phosphorylation of 5-hydroxy-L-lysine.</text>
</comment>